<evidence type="ECO:0000256" key="4">
    <source>
        <dbReference type="ARBA" id="ARBA00023136"/>
    </source>
</evidence>
<accession>A0AA39X380</accession>
<reference evidence="8" key="1">
    <citation type="submission" date="2023-06" db="EMBL/GenBank/DDBJ databases">
        <title>Genome-scale phylogeny and comparative genomics of the fungal order Sordariales.</title>
        <authorList>
            <consortium name="Lawrence Berkeley National Laboratory"/>
            <person name="Hensen N."/>
            <person name="Bonometti L."/>
            <person name="Westerberg I."/>
            <person name="Brannstrom I.O."/>
            <person name="Guillou S."/>
            <person name="Cros-Aarteil S."/>
            <person name="Calhoun S."/>
            <person name="Haridas S."/>
            <person name="Kuo A."/>
            <person name="Mondo S."/>
            <person name="Pangilinan J."/>
            <person name="Riley R."/>
            <person name="Labutti K."/>
            <person name="Andreopoulos B."/>
            <person name="Lipzen A."/>
            <person name="Chen C."/>
            <person name="Yanf M."/>
            <person name="Daum C."/>
            <person name="Ng V."/>
            <person name="Clum A."/>
            <person name="Steindorff A."/>
            <person name="Ohm R."/>
            <person name="Martin F."/>
            <person name="Silar P."/>
            <person name="Natvig D."/>
            <person name="Lalanne C."/>
            <person name="Gautier V."/>
            <person name="Ament-Velasquez S.L."/>
            <person name="Kruys A."/>
            <person name="Hutchinson M.I."/>
            <person name="Powell A.J."/>
            <person name="Barry K."/>
            <person name="Miller A.N."/>
            <person name="Grigoriev I.V."/>
            <person name="Debuchy R."/>
            <person name="Gladieux P."/>
            <person name="Thoren M.H."/>
            <person name="Johannesson H."/>
        </authorList>
    </citation>
    <scope>NUCLEOTIDE SEQUENCE</scope>
    <source>
        <strain evidence="8">CBS 606.72</strain>
    </source>
</reference>
<evidence type="ECO:0000256" key="1">
    <source>
        <dbReference type="ARBA" id="ARBA00004167"/>
    </source>
</evidence>
<organism evidence="8 9">
    <name type="scientific">Immersiella caudata</name>
    <dbReference type="NCBI Taxonomy" id="314043"/>
    <lineage>
        <taxon>Eukaryota</taxon>
        <taxon>Fungi</taxon>
        <taxon>Dikarya</taxon>
        <taxon>Ascomycota</taxon>
        <taxon>Pezizomycotina</taxon>
        <taxon>Sordariomycetes</taxon>
        <taxon>Sordariomycetidae</taxon>
        <taxon>Sordariales</taxon>
        <taxon>Lasiosphaeriaceae</taxon>
        <taxon>Immersiella</taxon>
    </lineage>
</organism>
<evidence type="ECO:0000256" key="6">
    <source>
        <dbReference type="SAM" id="Phobius"/>
    </source>
</evidence>
<feature type="compositionally biased region" description="Pro residues" evidence="5">
    <location>
        <begin position="311"/>
        <end position="332"/>
    </location>
</feature>
<gene>
    <name evidence="8" type="ORF">B0T14DRAFT_562323</name>
</gene>
<evidence type="ECO:0000256" key="2">
    <source>
        <dbReference type="ARBA" id="ARBA00022692"/>
    </source>
</evidence>
<evidence type="ECO:0000256" key="3">
    <source>
        <dbReference type="ARBA" id="ARBA00022989"/>
    </source>
</evidence>
<dbReference type="GO" id="GO:0016020">
    <property type="term" value="C:membrane"/>
    <property type="evidence" value="ECO:0007669"/>
    <property type="project" value="UniProtKB-SubCell"/>
</dbReference>
<dbReference type="PANTHER" id="PTHR15549">
    <property type="entry name" value="PAIRED IMMUNOGLOBULIN-LIKE TYPE 2 RECEPTOR"/>
    <property type="match status" value="1"/>
</dbReference>
<dbReference type="PANTHER" id="PTHR15549:SF26">
    <property type="entry name" value="AXIAL BUDDING PATTERN PROTEIN 2-RELATED"/>
    <property type="match status" value="1"/>
</dbReference>
<sequence>MRYQLSWAVSAAFLANVEAKALKWGDDSPSWVPPRETEAPKQIGYIPAAPEPTYMPTPNIDLMKRQSGGNNTCGYINGVFTSRSAIVCNPGWDCYPDQRLGVMGCCSKGNNCVAETLCWNSVQSRSYSGDDGGRIRWCSDSRAPYCALGRFTSGAYSSYEVLFCDASPSRTYSLSYFKPQAITTPSSSRTSSTTSTSSGTSTTPTASLTQTPVASSSSTPAGAIAGGVVGGVAATGLIVLGIIFLWRRKSKKNDEPLPGAIIPGSTAYAVVSQYPPPQEPYDRTSMMKPPYRGSDSVSPYGPSATSSALGSPPPGYPPQPYSNLPSPQPPVTPYLQPAHHQPVQPYPQQYQPAPPQQAYHQQQSAPHELPVARGDGELRELA</sequence>
<feature type="signal peptide" evidence="7">
    <location>
        <begin position="1"/>
        <end position="19"/>
    </location>
</feature>
<dbReference type="AlphaFoldDB" id="A0AA39X380"/>
<feature type="compositionally biased region" description="Low complexity" evidence="5">
    <location>
        <begin position="183"/>
        <end position="212"/>
    </location>
</feature>
<dbReference type="Proteomes" id="UP001175000">
    <property type="component" value="Unassembled WGS sequence"/>
</dbReference>
<keyword evidence="2 6" id="KW-0812">Transmembrane</keyword>
<dbReference type="InterPro" id="IPR051694">
    <property type="entry name" value="Immunoregulatory_rcpt-like"/>
</dbReference>
<dbReference type="GO" id="GO:0071944">
    <property type="term" value="C:cell periphery"/>
    <property type="evidence" value="ECO:0007669"/>
    <property type="project" value="UniProtKB-ARBA"/>
</dbReference>
<keyword evidence="7" id="KW-0732">Signal</keyword>
<keyword evidence="4 6" id="KW-0472">Membrane</keyword>
<dbReference type="EMBL" id="JAULSU010000002">
    <property type="protein sequence ID" value="KAK0626410.1"/>
    <property type="molecule type" value="Genomic_DNA"/>
</dbReference>
<feature type="compositionally biased region" description="Low complexity" evidence="5">
    <location>
        <begin position="336"/>
        <end position="367"/>
    </location>
</feature>
<feature type="region of interest" description="Disordered" evidence="5">
    <location>
        <begin position="182"/>
        <end position="217"/>
    </location>
</feature>
<comment type="caution">
    <text evidence="8">The sequence shown here is derived from an EMBL/GenBank/DDBJ whole genome shotgun (WGS) entry which is preliminary data.</text>
</comment>
<evidence type="ECO:0000313" key="8">
    <source>
        <dbReference type="EMBL" id="KAK0626410.1"/>
    </source>
</evidence>
<feature type="transmembrane region" description="Helical" evidence="6">
    <location>
        <begin position="223"/>
        <end position="246"/>
    </location>
</feature>
<feature type="region of interest" description="Disordered" evidence="5">
    <location>
        <begin position="273"/>
        <end position="382"/>
    </location>
</feature>
<keyword evidence="9" id="KW-1185">Reference proteome</keyword>
<feature type="chain" id="PRO_5041448870" evidence="7">
    <location>
        <begin position="20"/>
        <end position="382"/>
    </location>
</feature>
<evidence type="ECO:0000256" key="5">
    <source>
        <dbReference type="SAM" id="MobiDB-lite"/>
    </source>
</evidence>
<evidence type="ECO:0000256" key="7">
    <source>
        <dbReference type="SAM" id="SignalP"/>
    </source>
</evidence>
<proteinExistence type="predicted"/>
<keyword evidence="3 6" id="KW-1133">Transmembrane helix</keyword>
<name>A0AA39X380_9PEZI</name>
<protein>
    <submittedName>
        <fullName evidence="8">Uncharacterized protein</fullName>
    </submittedName>
</protein>
<comment type="subcellular location">
    <subcellularLocation>
        <location evidence="1">Membrane</location>
        <topology evidence="1">Single-pass membrane protein</topology>
    </subcellularLocation>
</comment>
<evidence type="ECO:0000313" key="9">
    <source>
        <dbReference type="Proteomes" id="UP001175000"/>
    </source>
</evidence>